<dbReference type="AlphaFoldDB" id="A0AB36BLF7"/>
<dbReference type="Proteomes" id="UP000481807">
    <property type="component" value="Unassembled WGS sequence"/>
</dbReference>
<evidence type="ECO:0000313" key="2">
    <source>
        <dbReference type="Proteomes" id="UP000481807"/>
    </source>
</evidence>
<accession>A0AB36BLF7</accession>
<evidence type="ECO:0000313" key="1">
    <source>
        <dbReference type="EMBL" id="NBH31812.1"/>
    </source>
</evidence>
<comment type="caution">
    <text evidence="1">The sequence shown here is derived from an EMBL/GenBank/DDBJ whole genome shotgun (WGS) entry which is preliminary data.</text>
</comment>
<proteinExistence type="predicted"/>
<name>A0AB36BLF7_STAWA</name>
<dbReference type="RefSeq" id="WP_154872862.1">
    <property type="nucleotide sequence ID" value="NZ_QXWP01000015.1"/>
</dbReference>
<organism evidence="1 2">
    <name type="scientific">Staphylococcus warneri</name>
    <dbReference type="NCBI Taxonomy" id="1292"/>
    <lineage>
        <taxon>Bacteria</taxon>
        <taxon>Bacillati</taxon>
        <taxon>Bacillota</taxon>
        <taxon>Bacilli</taxon>
        <taxon>Bacillales</taxon>
        <taxon>Staphylococcaceae</taxon>
        <taxon>Staphylococcus</taxon>
    </lineage>
</organism>
<gene>
    <name evidence="1" type="ORF">D3Z30_12800</name>
</gene>
<reference evidence="1 2" key="1">
    <citation type="submission" date="2018-08" db="EMBL/GenBank/DDBJ databases">
        <title>Murine metabolic-syndrome-specific gut microbial biobank.</title>
        <authorList>
            <person name="Liu C."/>
        </authorList>
    </citation>
    <scope>NUCLEOTIDE SEQUENCE [LARGE SCALE GENOMIC DNA]</scope>
    <source>
        <strain evidence="1 2">1XD21-27</strain>
    </source>
</reference>
<dbReference type="EMBL" id="QXWP01000015">
    <property type="protein sequence ID" value="NBH31812.1"/>
    <property type="molecule type" value="Genomic_DNA"/>
</dbReference>
<protein>
    <submittedName>
        <fullName evidence="1">Uncharacterized protein</fullName>
    </submittedName>
</protein>
<sequence length="134" mass="15797">MRTKTQKNLTISKTKSENIFSFITKEVSPKILSEYMHFGKTKTFDLRKELNSTRHSYENSSNPSFDALAKHLTLEEINQIINLYNDYIQNPESYIKRRKTPEENIKKQHKVIKKHMDAMNLNYSKPNESDEKGV</sequence>